<comment type="caution">
    <text evidence="1">The sequence shown here is derived from an EMBL/GenBank/DDBJ whole genome shotgun (WGS) entry which is preliminary data.</text>
</comment>
<protein>
    <submittedName>
        <fullName evidence="1">Uncharacterized protein</fullName>
    </submittedName>
</protein>
<evidence type="ECO:0000313" key="1">
    <source>
        <dbReference type="EMBL" id="CAG7820219.1"/>
    </source>
</evidence>
<accession>A0A8J2LCE8</accession>
<keyword evidence="2" id="KW-1185">Reference proteome</keyword>
<gene>
    <name evidence="1" type="ORF">AFUS01_LOCUS30622</name>
</gene>
<dbReference type="AlphaFoldDB" id="A0A8J2LCE8"/>
<proteinExistence type="predicted"/>
<feature type="non-terminal residue" evidence="1">
    <location>
        <position position="1"/>
    </location>
</feature>
<dbReference type="EMBL" id="CAJVCH010472921">
    <property type="protein sequence ID" value="CAG7820219.1"/>
    <property type="molecule type" value="Genomic_DNA"/>
</dbReference>
<dbReference type="Proteomes" id="UP000708208">
    <property type="component" value="Unassembled WGS sequence"/>
</dbReference>
<name>A0A8J2LCE8_9HEXA</name>
<organism evidence="1 2">
    <name type="scientific">Allacma fusca</name>
    <dbReference type="NCBI Taxonomy" id="39272"/>
    <lineage>
        <taxon>Eukaryota</taxon>
        <taxon>Metazoa</taxon>
        <taxon>Ecdysozoa</taxon>
        <taxon>Arthropoda</taxon>
        <taxon>Hexapoda</taxon>
        <taxon>Collembola</taxon>
        <taxon>Symphypleona</taxon>
        <taxon>Sminthuridae</taxon>
        <taxon>Allacma</taxon>
    </lineage>
</organism>
<sequence length="34" mass="3890">EEIANEKFVVNAILTGSIYRLSQYVQSHGMCNQF</sequence>
<evidence type="ECO:0000313" key="2">
    <source>
        <dbReference type="Proteomes" id="UP000708208"/>
    </source>
</evidence>
<reference evidence="1" key="1">
    <citation type="submission" date="2021-06" db="EMBL/GenBank/DDBJ databases">
        <authorList>
            <person name="Hodson N. C."/>
            <person name="Mongue J. A."/>
            <person name="Jaron S. K."/>
        </authorList>
    </citation>
    <scope>NUCLEOTIDE SEQUENCE</scope>
</reference>